<evidence type="ECO:0000256" key="2">
    <source>
        <dbReference type="ARBA" id="ARBA00073306"/>
    </source>
</evidence>
<dbReference type="GO" id="GO:0051287">
    <property type="term" value="F:NAD binding"/>
    <property type="evidence" value="ECO:0007669"/>
    <property type="project" value="InterPro"/>
</dbReference>
<dbReference type="Pfam" id="PF02826">
    <property type="entry name" value="2-Hacid_dh_C"/>
    <property type="match status" value="1"/>
</dbReference>
<protein>
    <recommendedName>
        <fullName evidence="2">Glyoxylate reductase/hydroxypyruvate reductase</fullName>
    </recommendedName>
</protein>
<dbReference type="Proteomes" id="UP001153709">
    <property type="component" value="Chromosome 8"/>
</dbReference>
<dbReference type="InterPro" id="IPR006139">
    <property type="entry name" value="D-isomer_2_OHA_DH_cat_dom"/>
</dbReference>
<keyword evidence="1 3" id="KW-0560">Oxidoreductase</keyword>
<proteinExistence type="inferred from homology"/>
<dbReference type="PANTHER" id="PTHR10996:SF119">
    <property type="entry name" value="FI03731P-RELATED"/>
    <property type="match status" value="1"/>
</dbReference>
<dbReference type="EMBL" id="OU898283">
    <property type="protein sequence ID" value="CAG9838707.1"/>
    <property type="molecule type" value="Genomic_DNA"/>
</dbReference>
<evidence type="ECO:0000313" key="7">
    <source>
        <dbReference type="Proteomes" id="UP001153709"/>
    </source>
</evidence>
<keyword evidence="7" id="KW-1185">Reference proteome</keyword>
<dbReference type="CDD" id="cd05301">
    <property type="entry name" value="GDH"/>
    <property type="match status" value="1"/>
</dbReference>
<dbReference type="OrthoDB" id="298012at2759"/>
<dbReference type="SUPFAM" id="SSF52283">
    <property type="entry name" value="Formate/glycerate dehydrogenase catalytic domain-like"/>
    <property type="match status" value="1"/>
</dbReference>
<dbReference type="SUPFAM" id="SSF51735">
    <property type="entry name" value="NAD(P)-binding Rossmann-fold domains"/>
    <property type="match status" value="1"/>
</dbReference>
<dbReference type="InterPro" id="IPR036291">
    <property type="entry name" value="NAD(P)-bd_dom_sf"/>
</dbReference>
<evidence type="ECO:0000256" key="1">
    <source>
        <dbReference type="ARBA" id="ARBA00023002"/>
    </source>
</evidence>
<feature type="domain" description="D-isomer specific 2-hydroxyacid dehydrogenase NAD-binding" evidence="5">
    <location>
        <begin position="112"/>
        <end position="288"/>
    </location>
</feature>
<dbReference type="GO" id="GO:0030267">
    <property type="term" value="F:glyoxylate reductase (NADPH) activity"/>
    <property type="evidence" value="ECO:0007669"/>
    <property type="project" value="TreeGrafter"/>
</dbReference>
<sequence>MSNFKVLVSNPTVPDSALTLLKNNGCNVIQVEKETRENILNNVRGVDAVFWASDVKLDLEVINAAGPQLKAIGLMAAGYNHVDIEELRKRRIRVANTPKVLNDAVADIAVLLTLAAPRRLREARLSIENGEWMPNDSEWMCGQDITNSTVGIIGFGQIGQTIAKRLKGFDLKQLLYTGHKEKKEGIELGAKFVSLNTLIEESDFIIVVAPLTTETKHMCNEEFFSKMKKTAVFINVGRGEVVDQPALINALKKRTIFAAGLDVMTPEPIPSNHELLTLSNAVVIPHLGTATNETRQSMANLAAKNILRCLAGEEMLTPVV</sequence>
<accession>A0A9N9XGD6</accession>
<dbReference type="InterPro" id="IPR029753">
    <property type="entry name" value="D-isomer_DH_CS"/>
</dbReference>
<dbReference type="Pfam" id="PF00389">
    <property type="entry name" value="2-Hacid_dh"/>
    <property type="match status" value="1"/>
</dbReference>
<dbReference type="PANTHER" id="PTHR10996">
    <property type="entry name" value="2-HYDROXYACID DEHYDROGENASE-RELATED"/>
    <property type="match status" value="1"/>
</dbReference>
<evidence type="ECO:0000259" key="5">
    <source>
        <dbReference type="Pfam" id="PF02826"/>
    </source>
</evidence>
<evidence type="ECO:0000256" key="3">
    <source>
        <dbReference type="RuleBase" id="RU003719"/>
    </source>
</evidence>
<reference evidence="6" key="1">
    <citation type="submission" date="2022-01" db="EMBL/GenBank/DDBJ databases">
        <authorList>
            <person name="King R."/>
        </authorList>
    </citation>
    <scope>NUCLEOTIDE SEQUENCE</scope>
</reference>
<dbReference type="Gene3D" id="3.40.50.720">
    <property type="entry name" value="NAD(P)-binding Rossmann-like Domain"/>
    <property type="match status" value="2"/>
</dbReference>
<comment type="similarity">
    <text evidence="3">Belongs to the D-isomer specific 2-hydroxyacid dehydrogenase family.</text>
</comment>
<name>A0A9N9XGD6_DIABA</name>
<evidence type="ECO:0000313" key="6">
    <source>
        <dbReference type="EMBL" id="CAG9838707.1"/>
    </source>
</evidence>
<dbReference type="AlphaFoldDB" id="A0A9N9XGD6"/>
<feature type="domain" description="D-isomer specific 2-hydroxyacid dehydrogenase catalytic" evidence="4">
    <location>
        <begin position="6"/>
        <end position="319"/>
    </location>
</feature>
<dbReference type="InterPro" id="IPR006140">
    <property type="entry name" value="D-isomer_DH_NAD-bd"/>
</dbReference>
<organism evidence="6 7">
    <name type="scientific">Diabrotica balteata</name>
    <name type="common">Banded cucumber beetle</name>
    <dbReference type="NCBI Taxonomy" id="107213"/>
    <lineage>
        <taxon>Eukaryota</taxon>
        <taxon>Metazoa</taxon>
        <taxon>Ecdysozoa</taxon>
        <taxon>Arthropoda</taxon>
        <taxon>Hexapoda</taxon>
        <taxon>Insecta</taxon>
        <taxon>Pterygota</taxon>
        <taxon>Neoptera</taxon>
        <taxon>Endopterygota</taxon>
        <taxon>Coleoptera</taxon>
        <taxon>Polyphaga</taxon>
        <taxon>Cucujiformia</taxon>
        <taxon>Chrysomeloidea</taxon>
        <taxon>Chrysomelidae</taxon>
        <taxon>Galerucinae</taxon>
        <taxon>Diabroticina</taxon>
        <taxon>Diabroticites</taxon>
        <taxon>Diabrotica</taxon>
    </lineage>
</organism>
<dbReference type="PROSITE" id="PS00671">
    <property type="entry name" value="D_2_HYDROXYACID_DH_3"/>
    <property type="match status" value="1"/>
</dbReference>
<dbReference type="GO" id="GO:0008465">
    <property type="term" value="F:hydroxypyruvate reductase (NADH) activity"/>
    <property type="evidence" value="ECO:0007669"/>
    <property type="project" value="TreeGrafter"/>
</dbReference>
<dbReference type="InterPro" id="IPR050223">
    <property type="entry name" value="D-isomer_2-hydroxyacid_DH"/>
</dbReference>
<dbReference type="FunFam" id="3.40.50.720:FF:000026">
    <property type="entry name" value="Glyoxylate/hydroxypyruvate reductase B"/>
    <property type="match status" value="1"/>
</dbReference>
<gene>
    <name evidence="6" type="ORF">DIABBA_LOCUS11554</name>
</gene>
<dbReference type="GO" id="GO:0005829">
    <property type="term" value="C:cytosol"/>
    <property type="evidence" value="ECO:0007669"/>
    <property type="project" value="TreeGrafter"/>
</dbReference>
<evidence type="ECO:0000259" key="4">
    <source>
        <dbReference type="Pfam" id="PF00389"/>
    </source>
</evidence>